<evidence type="ECO:0000256" key="3">
    <source>
        <dbReference type="ARBA" id="ARBA00022475"/>
    </source>
</evidence>
<feature type="domain" description="PTS EIIC type-1" evidence="14">
    <location>
        <begin position="22"/>
        <end position="436"/>
    </location>
</feature>
<evidence type="ECO:0000256" key="10">
    <source>
        <dbReference type="ARBA" id="ARBA00023136"/>
    </source>
</evidence>
<dbReference type="PANTHER" id="PTHR30009">
    <property type="entry name" value="CYTOCHROME C-TYPE SYNTHESIS PROTEIN AND PTS TRANSMEMBRANE COMPONENT"/>
    <property type="match status" value="1"/>
</dbReference>
<dbReference type="Pfam" id="PF00367">
    <property type="entry name" value="PTS_EIIB"/>
    <property type="match status" value="1"/>
</dbReference>
<dbReference type="InterPro" id="IPR001996">
    <property type="entry name" value="PTS_IIB_1"/>
</dbReference>
<evidence type="ECO:0000259" key="13">
    <source>
        <dbReference type="PROSITE" id="PS51098"/>
    </source>
</evidence>
<name>A0AB74TRP6_9LACT</name>
<evidence type="ECO:0000256" key="6">
    <source>
        <dbReference type="ARBA" id="ARBA00022683"/>
    </source>
</evidence>
<dbReference type="InterPro" id="IPR036878">
    <property type="entry name" value="Glu_permease_IIB"/>
</dbReference>
<dbReference type="InterPro" id="IPR013013">
    <property type="entry name" value="PTS_EIIC_1"/>
</dbReference>
<evidence type="ECO:0000313" key="15">
    <source>
        <dbReference type="EMBL" id="XBC46644.1"/>
    </source>
</evidence>
<keyword evidence="10 12" id="KW-0472">Membrane</keyword>
<dbReference type="PROSITE" id="PS51098">
    <property type="entry name" value="PTS_EIIB_TYPE_1"/>
    <property type="match status" value="1"/>
</dbReference>
<evidence type="ECO:0000256" key="5">
    <source>
        <dbReference type="ARBA" id="ARBA00022679"/>
    </source>
</evidence>
<organism evidence="15">
    <name type="scientific">Dolosigranulum savutiense</name>
    <dbReference type="NCBI Taxonomy" id="3110288"/>
    <lineage>
        <taxon>Bacteria</taxon>
        <taxon>Bacillati</taxon>
        <taxon>Bacillota</taxon>
        <taxon>Bacilli</taxon>
        <taxon>Lactobacillales</taxon>
        <taxon>Carnobacteriaceae</taxon>
        <taxon>Dolosigranulum</taxon>
    </lineage>
</organism>
<feature type="transmembrane region" description="Helical" evidence="12">
    <location>
        <begin position="189"/>
        <end position="209"/>
    </location>
</feature>
<evidence type="ECO:0000259" key="14">
    <source>
        <dbReference type="PROSITE" id="PS51103"/>
    </source>
</evidence>
<dbReference type="GO" id="GO:0009401">
    <property type="term" value="P:phosphoenolpyruvate-dependent sugar phosphotransferase system"/>
    <property type="evidence" value="ECO:0007669"/>
    <property type="project" value="UniProtKB-KW"/>
</dbReference>
<dbReference type="InterPro" id="IPR018113">
    <property type="entry name" value="PTrfase_EIIB_Cys"/>
</dbReference>
<evidence type="ECO:0000256" key="2">
    <source>
        <dbReference type="ARBA" id="ARBA00022448"/>
    </source>
</evidence>
<dbReference type="PROSITE" id="PS51103">
    <property type="entry name" value="PTS_EIIC_TYPE_1"/>
    <property type="match status" value="1"/>
</dbReference>
<evidence type="ECO:0000256" key="12">
    <source>
        <dbReference type="SAM" id="Phobius"/>
    </source>
</evidence>
<keyword evidence="7 12" id="KW-0812">Transmembrane</keyword>
<dbReference type="PANTHER" id="PTHR30009:SF24">
    <property type="entry name" value="PTS SYSTEM, IIBC COMPONENT"/>
    <property type="match status" value="1"/>
</dbReference>
<evidence type="ECO:0000256" key="11">
    <source>
        <dbReference type="PROSITE-ProRule" id="PRU00421"/>
    </source>
</evidence>
<feature type="transmembrane region" description="Helical" evidence="12">
    <location>
        <begin position="300"/>
        <end position="319"/>
    </location>
</feature>
<sequence length="544" mass="60370">MAQFKRKVQNFGKSLLFPISLMSFMAIFLGLSAALQNPNIIQIIPILENNIIQNILGFIRKLAGLPFGYLPILFALSIPLGMVKRDKAVAVYSAVVGYLALLIGMNYVLNLQGITAETTSMEYLIETLNMSEVDATLRNSLFTETLGIFVYNTNVIGGIIAGITTVFIHNEFRRTELPESLSFYSGKKFVPIMTAIILAIIGMGITYVWPLINNLIVSIGELISESGSLGIFLYGFAERLIVPTGLHHILNQTFRFTALGGLLNADGNTIVGALNIYLFQLEHGMIFSPDVTAYLAQGKILYMIFGMPAAVFAMYRAALPEKRKQLLNFFIPGLTAVILTGITEPIEFTFIFISPILWLLNSIFAGISFLVPALLDVTIGNVQGGIIDWLVFGVLQGLETKWYIYLVVGPIFFGVYYFSFKYIIEKFNILTLGKNEQDFENEELDTKDDSSSAISETGQYIVEGLGGVDNINDIDNCISRLRVEVLDAGLIDEKLINKTKPNGIIRPDKNIIHIVYGGAVTQMRNHVDDYMYNSKKGEDRSEEA</sequence>
<keyword evidence="5" id="KW-0808">Transferase</keyword>
<evidence type="ECO:0000256" key="8">
    <source>
        <dbReference type="ARBA" id="ARBA00022777"/>
    </source>
</evidence>
<proteinExistence type="predicted"/>
<feature type="transmembrane region" description="Helical" evidence="12">
    <location>
        <begin position="88"/>
        <end position="109"/>
    </location>
</feature>
<evidence type="ECO:0000256" key="7">
    <source>
        <dbReference type="ARBA" id="ARBA00022692"/>
    </source>
</evidence>
<dbReference type="Pfam" id="PF02378">
    <property type="entry name" value="PTS_EIIC"/>
    <property type="match status" value="1"/>
</dbReference>
<feature type="transmembrane region" description="Helical" evidence="12">
    <location>
        <begin position="15"/>
        <end position="35"/>
    </location>
</feature>
<keyword evidence="6" id="KW-0598">Phosphotransferase system</keyword>
<evidence type="ECO:0000256" key="9">
    <source>
        <dbReference type="ARBA" id="ARBA00022989"/>
    </source>
</evidence>
<dbReference type="GO" id="GO:0090563">
    <property type="term" value="F:protein-phosphocysteine-sugar phosphotransferase activity"/>
    <property type="evidence" value="ECO:0007669"/>
    <property type="project" value="TreeGrafter"/>
</dbReference>
<feature type="active site" description="Phosphocysteine intermediate; for EIIB activity" evidence="11">
    <location>
        <position position="477"/>
    </location>
</feature>
<comment type="subcellular location">
    <subcellularLocation>
        <location evidence="1">Cell membrane</location>
        <topology evidence="1">Multi-pass membrane protein</topology>
    </subcellularLocation>
</comment>
<dbReference type="InterPro" id="IPR003352">
    <property type="entry name" value="PTS_EIIC"/>
</dbReference>
<feature type="transmembrane region" description="Helical" evidence="12">
    <location>
        <begin position="378"/>
        <end position="396"/>
    </location>
</feature>
<feature type="transmembrane region" description="Helical" evidence="12">
    <location>
        <begin position="148"/>
        <end position="168"/>
    </location>
</feature>
<keyword evidence="3" id="KW-1003">Cell membrane</keyword>
<accession>A0AB74TRP6</accession>
<evidence type="ECO:0000256" key="1">
    <source>
        <dbReference type="ARBA" id="ARBA00004651"/>
    </source>
</evidence>
<evidence type="ECO:0000256" key="4">
    <source>
        <dbReference type="ARBA" id="ARBA00022597"/>
    </source>
</evidence>
<keyword evidence="9 12" id="KW-1133">Transmembrane helix</keyword>
<keyword evidence="8" id="KW-0418">Kinase</keyword>
<dbReference type="Gene3D" id="3.30.1360.60">
    <property type="entry name" value="Glucose permease domain IIB"/>
    <property type="match status" value="1"/>
</dbReference>
<feature type="domain" description="PTS EIIB type-1" evidence="13">
    <location>
        <begin position="455"/>
        <end position="537"/>
    </location>
</feature>
<keyword evidence="2" id="KW-0813">Transport</keyword>
<dbReference type="RefSeq" id="WP_347300872.1">
    <property type="nucleotide sequence ID" value="NZ_CP142433.1"/>
</dbReference>
<dbReference type="GO" id="GO:0005886">
    <property type="term" value="C:plasma membrane"/>
    <property type="evidence" value="ECO:0007669"/>
    <property type="project" value="UniProtKB-SubCell"/>
</dbReference>
<dbReference type="AlphaFoldDB" id="A0AB74TRP6"/>
<dbReference type="GO" id="GO:0016301">
    <property type="term" value="F:kinase activity"/>
    <property type="evidence" value="ECO:0007669"/>
    <property type="project" value="UniProtKB-KW"/>
</dbReference>
<dbReference type="EMBL" id="CP142433">
    <property type="protein sequence ID" value="XBC46644.1"/>
    <property type="molecule type" value="Genomic_DNA"/>
</dbReference>
<dbReference type="InterPro" id="IPR050429">
    <property type="entry name" value="PTS_Glucose_EIICBA"/>
</dbReference>
<protein>
    <submittedName>
        <fullName evidence="15">PTS transporter subunit EIIC</fullName>
    </submittedName>
</protein>
<feature type="transmembrane region" description="Helical" evidence="12">
    <location>
        <begin position="258"/>
        <end position="280"/>
    </location>
</feature>
<dbReference type="SUPFAM" id="SSF55604">
    <property type="entry name" value="Glucose permease domain IIB"/>
    <property type="match status" value="1"/>
</dbReference>
<feature type="transmembrane region" description="Helical" evidence="12">
    <location>
        <begin position="55"/>
        <end position="76"/>
    </location>
</feature>
<reference evidence="15" key="1">
    <citation type="submission" date="2023-12" db="EMBL/GenBank/DDBJ databases">
        <title>Dolosigranulum savutii sp. nov. isolated from human upper respiratory samples collected in Botswana.</title>
        <authorList>
            <person name="Kelly M.S."/>
        </authorList>
    </citation>
    <scope>NUCLEOTIDE SEQUENCE</scope>
    <source>
        <strain evidence="15">MSK433</strain>
    </source>
</reference>
<keyword evidence="4" id="KW-0762">Sugar transport</keyword>
<feature type="transmembrane region" description="Helical" evidence="12">
    <location>
        <begin position="326"/>
        <end position="342"/>
    </location>
</feature>
<gene>
    <name evidence="15" type="ORF">VUQ08_03285</name>
</gene>
<dbReference type="GO" id="GO:0008982">
    <property type="term" value="F:protein-N(PI)-phosphohistidine-sugar phosphotransferase activity"/>
    <property type="evidence" value="ECO:0007669"/>
    <property type="project" value="InterPro"/>
</dbReference>
<feature type="transmembrane region" description="Helical" evidence="12">
    <location>
        <begin position="348"/>
        <end position="371"/>
    </location>
</feature>
<feature type="transmembrane region" description="Helical" evidence="12">
    <location>
        <begin position="402"/>
        <end position="424"/>
    </location>
</feature>